<evidence type="ECO:0000256" key="2">
    <source>
        <dbReference type="SAM" id="SignalP"/>
    </source>
</evidence>
<name>A0A6I3KIG4_9HYPH</name>
<organism evidence="3 4">
    <name type="scientific">Hyphomicrobium album</name>
    <dbReference type="NCBI Taxonomy" id="2665159"/>
    <lineage>
        <taxon>Bacteria</taxon>
        <taxon>Pseudomonadati</taxon>
        <taxon>Pseudomonadota</taxon>
        <taxon>Alphaproteobacteria</taxon>
        <taxon>Hyphomicrobiales</taxon>
        <taxon>Hyphomicrobiaceae</taxon>
        <taxon>Hyphomicrobium</taxon>
    </lineage>
</organism>
<dbReference type="RefSeq" id="WP_154738604.1">
    <property type="nucleotide sequence ID" value="NZ_WMBQ01000001.1"/>
</dbReference>
<dbReference type="AlphaFoldDB" id="A0A6I3KIG4"/>
<feature type="region of interest" description="Disordered" evidence="1">
    <location>
        <begin position="31"/>
        <end position="97"/>
    </location>
</feature>
<comment type="caution">
    <text evidence="3">The sequence shown here is derived from an EMBL/GenBank/DDBJ whole genome shotgun (WGS) entry which is preliminary data.</text>
</comment>
<dbReference type="Proteomes" id="UP000440694">
    <property type="component" value="Unassembled WGS sequence"/>
</dbReference>
<evidence type="ECO:0000313" key="4">
    <source>
        <dbReference type="Proteomes" id="UP000440694"/>
    </source>
</evidence>
<keyword evidence="4" id="KW-1185">Reference proteome</keyword>
<reference evidence="3 4" key="1">
    <citation type="submission" date="2019-11" db="EMBL/GenBank/DDBJ databases">
        <title>Identification of a novel strain.</title>
        <authorList>
            <person name="Xu Q."/>
            <person name="Wang G."/>
        </authorList>
    </citation>
    <scope>NUCLEOTIDE SEQUENCE [LARGE SCALE GENOMIC DNA]</scope>
    <source>
        <strain evidence="4">xq</strain>
    </source>
</reference>
<feature type="chain" id="PRO_5026040339" evidence="2">
    <location>
        <begin position="26"/>
        <end position="97"/>
    </location>
</feature>
<evidence type="ECO:0000313" key="3">
    <source>
        <dbReference type="EMBL" id="MTD94139.1"/>
    </source>
</evidence>
<evidence type="ECO:0000256" key="1">
    <source>
        <dbReference type="SAM" id="MobiDB-lite"/>
    </source>
</evidence>
<dbReference type="EMBL" id="WMBQ01000001">
    <property type="protein sequence ID" value="MTD94139.1"/>
    <property type="molecule type" value="Genomic_DNA"/>
</dbReference>
<sequence>MSTTKIIAALAATAMVGLFTATAYAESIPQEEINQYSGSDKPDVDAGASKGSDESIVKQEQNQFGNEPAKDLDANRQGAGGESLPQMEQEGIPGGDR</sequence>
<proteinExistence type="predicted"/>
<feature type="signal peptide" evidence="2">
    <location>
        <begin position="1"/>
        <end position="25"/>
    </location>
</feature>
<keyword evidence="2" id="KW-0732">Signal</keyword>
<accession>A0A6I3KIG4</accession>
<gene>
    <name evidence="3" type="ORF">GIW81_07285</name>
</gene>
<protein>
    <submittedName>
        <fullName evidence="3">Uncharacterized protein</fullName>
    </submittedName>
</protein>